<dbReference type="Proteomes" id="UP000269396">
    <property type="component" value="Unassembled WGS sequence"/>
</dbReference>
<dbReference type="Gene3D" id="2.60.120.10">
    <property type="entry name" value="Jelly Rolls"/>
    <property type="match status" value="1"/>
</dbReference>
<gene>
    <name evidence="2" type="ORF">SMTD_LOCUS2130</name>
</gene>
<dbReference type="InterPro" id="IPR018490">
    <property type="entry name" value="cNMP-bd_dom_sf"/>
</dbReference>
<organism evidence="2 3">
    <name type="scientific">Schistosoma mattheei</name>
    <dbReference type="NCBI Taxonomy" id="31246"/>
    <lineage>
        <taxon>Eukaryota</taxon>
        <taxon>Metazoa</taxon>
        <taxon>Spiralia</taxon>
        <taxon>Lophotrochozoa</taxon>
        <taxon>Platyhelminthes</taxon>
        <taxon>Trematoda</taxon>
        <taxon>Digenea</taxon>
        <taxon>Strigeidida</taxon>
        <taxon>Schistosomatoidea</taxon>
        <taxon>Schistosomatidae</taxon>
        <taxon>Schistosoma</taxon>
    </lineage>
</organism>
<keyword evidence="1" id="KW-0812">Transmembrane</keyword>
<dbReference type="InterPro" id="IPR014710">
    <property type="entry name" value="RmlC-like_jellyroll"/>
</dbReference>
<evidence type="ECO:0000256" key="1">
    <source>
        <dbReference type="SAM" id="Phobius"/>
    </source>
</evidence>
<evidence type="ECO:0000313" key="2">
    <source>
        <dbReference type="EMBL" id="VDO84495.1"/>
    </source>
</evidence>
<name>A0A3P8CI54_9TREM</name>
<feature type="transmembrane region" description="Helical" evidence="1">
    <location>
        <begin position="120"/>
        <end position="137"/>
    </location>
</feature>
<proteinExistence type="predicted"/>
<dbReference type="AlphaFoldDB" id="A0A3P8CI54"/>
<protein>
    <recommendedName>
        <fullName evidence="4">Cyclic nucleotide-binding domain-containing protein</fullName>
    </recommendedName>
</protein>
<reference evidence="2 3" key="1">
    <citation type="submission" date="2018-11" db="EMBL/GenBank/DDBJ databases">
        <authorList>
            <consortium name="Pathogen Informatics"/>
        </authorList>
    </citation>
    <scope>NUCLEOTIDE SEQUENCE [LARGE SCALE GENOMIC DNA]</scope>
    <source>
        <strain>Denwood</strain>
        <strain evidence="3">Zambia</strain>
    </source>
</reference>
<evidence type="ECO:0000313" key="3">
    <source>
        <dbReference type="Proteomes" id="UP000269396"/>
    </source>
</evidence>
<dbReference type="SUPFAM" id="SSF51206">
    <property type="entry name" value="cAMP-binding domain-like"/>
    <property type="match status" value="1"/>
</dbReference>
<dbReference type="EMBL" id="UZAL01002740">
    <property type="protein sequence ID" value="VDO84495.1"/>
    <property type="molecule type" value="Genomic_DNA"/>
</dbReference>
<keyword evidence="1" id="KW-1133">Transmembrane helix</keyword>
<accession>A0A3P8CI54</accession>
<keyword evidence="3" id="KW-1185">Reference proteome</keyword>
<sequence>MLSVLSILTGYPSTFEFMEAVALEPTTVLCLPARSFLEICKTQTPLFRIIQMIAVRLQRLSFNALHTYLGLSSELINKEFSPISGSSEAHEFLCKVFEKRPSMKDFNEFGNISLKYPGKISFILISVLVIILISQLVSSLECC</sequence>
<evidence type="ECO:0008006" key="4">
    <source>
        <dbReference type="Google" id="ProtNLM"/>
    </source>
</evidence>
<keyword evidence="1" id="KW-0472">Membrane</keyword>